<sequence>MFFFINTKEKIKDISNNRIDFKGVRNLNVIQISKNGDFEYQKILDEIENEVPFMVSNGIKSGNSIFFLGRKENKKQLLKVTLE</sequence>
<protein>
    <submittedName>
        <fullName evidence="1">Uncharacterized protein</fullName>
    </submittedName>
</protein>
<dbReference type="Proteomes" id="UP001597051">
    <property type="component" value="Unassembled WGS sequence"/>
</dbReference>
<keyword evidence="2" id="KW-1185">Reference proteome</keyword>
<dbReference type="RefSeq" id="WP_379757510.1">
    <property type="nucleotide sequence ID" value="NZ_JBHSYB010000027.1"/>
</dbReference>
<reference evidence="2" key="1">
    <citation type="journal article" date="2019" name="Int. J. Syst. Evol. Microbiol.">
        <title>The Global Catalogue of Microorganisms (GCM) 10K type strain sequencing project: providing services to taxonomists for standard genome sequencing and annotation.</title>
        <authorList>
            <consortium name="The Broad Institute Genomics Platform"/>
            <consortium name="The Broad Institute Genome Sequencing Center for Infectious Disease"/>
            <person name="Wu L."/>
            <person name="Ma J."/>
        </authorList>
    </citation>
    <scope>NUCLEOTIDE SEQUENCE [LARGE SCALE GENOMIC DNA]</scope>
    <source>
        <strain evidence="2">CECT 7649</strain>
    </source>
</reference>
<evidence type="ECO:0000313" key="1">
    <source>
        <dbReference type="EMBL" id="MFD0984963.1"/>
    </source>
</evidence>
<accession>A0ABW3J5G1</accession>
<organism evidence="1 2">
    <name type="scientific">Flavobacterium myungsuense</name>
    <dbReference type="NCBI Taxonomy" id="651823"/>
    <lineage>
        <taxon>Bacteria</taxon>
        <taxon>Pseudomonadati</taxon>
        <taxon>Bacteroidota</taxon>
        <taxon>Flavobacteriia</taxon>
        <taxon>Flavobacteriales</taxon>
        <taxon>Flavobacteriaceae</taxon>
        <taxon>Flavobacterium</taxon>
    </lineage>
</organism>
<gene>
    <name evidence="1" type="ORF">ACFQ0S_10810</name>
</gene>
<comment type="caution">
    <text evidence="1">The sequence shown here is derived from an EMBL/GenBank/DDBJ whole genome shotgun (WGS) entry which is preliminary data.</text>
</comment>
<name>A0ABW3J5G1_9FLAO</name>
<dbReference type="EMBL" id="JBHTIZ010000026">
    <property type="protein sequence ID" value="MFD0984963.1"/>
    <property type="molecule type" value="Genomic_DNA"/>
</dbReference>
<evidence type="ECO:0000313" key="2">
    <source>
        <dbReference type="Proteomes" id="UP001597051"/>
    </source>
</evidence>
<proteinExistence type="predicted"/>